<dbReference type="RefSeq" id="XP_060297717.1">
    <property type="nucleotide sequence ID" value="XM_060433693.1"/>
</dbReference>
<gene>
    <name evidence="4" type="ORF">B0T26DRAFT_192697</name>
</gene>
<keyword evidence="1" id="KW-0677">Repeat</keyword>
<feature type="repeat" description="ANK" evidence="3">
    <location>
        <begin position="119"/>
        <end position="151"/>
    </location>
</feature>
<dbReference type="PROSITE" id="PS50297">
    <property type="entry name" value="ANK_REP_REGION"/>
    <property type="match status" value="1"/>
</dbReference>
<comment type="caution">
    <text evidence="4">The sequence shown here is derived from an EMBL/GenBank/DDBJ whole genome shotgun (WGS) entry which is preliminary data.</text>
</comment>
<evidence type="ECO:0000256" key="1">
    <source>
        <dbReference type="ARBA" id="ARBA00022737"/>
    </source>
</evidence>
<dbReference type="InterPro" id="IPR036770">
    <property type="entry name" value="Ankyrin_rpt-contain_sf"/>
</dbReference>
<sequence>MARFLLNQRADTKLEDKYSLYVRQNEVSFYPWFILLSLLIHVDQPSTPTVRRLSSLHLIILGISRTNLDDYLQSSSADIDAQCSFGRAPLCWAGQKPNGYQDVQLLISHGATVRIPDIRGQTPLHLAAETGHYRSLQIILEAVSSLEGPHNLRQEVRDKIAAMKFEEEEWEPGSALESQSDECSGYISDFSLSFDSSSRTSTIRDERDHFAPRTNNVAHAGLLLRHGAKLNHLDSANRPPQFIALYWDHHEIV</sequence>
<dbReference type="PANTHER" id="PTHR24198:SF165">
    <property type="entry name" value="ANKYRIN REPEAT-CONTAINING PROTEIN-RELATED"/>
    <property type="match status" value="1"/>
</dbReference>
<dbReference type="Proteomes" id="UP001172101">
    <property type="component" value="Unassembled WGS sequence"/>
</dbReference>
<keyword evidence="5" id="KW-1185">Reference proteome</keyword>
<dbReference type="InterPro" id="IPR002110">
    <property type="entry name" value="Ankyrin_rpt"/>
</dbReference>
<reference evidence="4" key="1">
    <citation type="submission" date="2023-06" db="EMBL/GenBank/DDBJ databases">
        <title>Genome-scale phylogeny and comparative genomics of the fungal order Sordariales.</title>
        <authorList>
            <consortium name="Lawrence Berkeley National Laboratory"/>
            <person name="Hensen N."/>
            <person name="Bonometti L."/>
            <person name="Westerberg I."/>
            <person name="Brannstrom I.O."/>
            <person name="Guillou S."/>
            <person name="Cros-Aarteil S."/>
            <person name="Calhoun S."/>
            <person name="Haridas S."/>
            <person name="Kuo A."/>
            <person name="Mondo S."/>
            <person name="Pangilinan J."/>
            <person name="Riley R."/>
            <person name="LaButti K."/>
            <person name="Andreopoulos B."/>
            <person name="Lipzen A."/>
            <person name="Chen C."/>
            <person name="Yanf M."/>
            <person name="Daum C."/>
            <person name="Ng V."/>
            <person name="Clum A."/>
            <person name="Steindorff A."/>
            <person name="Ohm R."/>
            <person name="Martin F."/>
            <person name="Silar P."/>
            <person name="Natvig D."/>
            <person name="Lalanne C."/>
            <person name="Gautier V."/>
            <person name="Ament-velasquez S.L."/>
            <person name="Kruys A."/>
            <person name="Hutchinson M.I."/>
            <person name="Powell A.J."/>
            <person name="Barry K."/>
            <person name="Miller A.N."/>
            <person name="Grigoriev I.V."/>
            <person name="Debuchy R."/>
            <person name="Gladieux P."/>
            <person name="Thoren M.H."/>
            <person name="Johannesson H."/>
        </authorList>
    </citation>
    <scope>NUCLEOTIDE SEQUENCE</scope>
    <source>
        <strain evidence="4">SMH2392-1A</strain>
    </source>
</reference>
<dbReference type="EMBL" id="JAUIRO010000003">
    <property type="protein sequence ID" value="KAK0721793.1"/>
    <property type="molecule type" value="Genomic_DNA"/>
</dbReference>
<proteinExistence type="predicted"/>
<accession>A0AA40ATN5</accession>
<dbReference type="GeneID" id="85316963"/>
<evidence type="ECO:0000256" key="2">
    <source>
        <dbReference type="ARBA" id="ARBA00023043"/>
    </source>
</evidence>
<dbReference type="PROSITE" id="PS50088">
    <property type="entry name" value="ANK_REPEAT"/>
    <property type="match status" value="1"/>
</dbReference>
<organism evidence="4 5">
    <name type="scientific">Lasiosphaeria miniovina</name>
    <dbReference type="NCBI Taxonomy" id="1954250"/>
    <lineage>
        <taxon>Eukaryota</taxon>
        <taxon>Fungi</taxon>
        <taxon>Dikarya</taxon>
        <taxon>Ascomycota</taxon>
        <taxon>Pezizomycotina</taxon>
        <taxon>Sordariomycetes</taxon>
        <taxon>Sordariomycetidae</taxon>
        <taxon>Sordariales</taxon>
        <taxon>Lasiosphaeriaceae</taxon>
        <taxon>Lasiosphaeria</taxon>
    </lineage>
</organism>
<dbReference type="SMART" id="SM00248">
    <property type="entry name" value="ANK"/>
    <property type="match status" value="2"/>
</dbReference>
<keyword evidence="2 3" id="KW-0040">ANK repeat</keyword>
<evidence type="ECO:0000313" key="4">
    <source>
        <dbReference type="EMBL" id="KAK0721793.1"/>
    </source>
</evidence>
<dbReference type="AlphaFoldDB" id="A0AA40ATN5"/>
<evidence type="ECO:0000313" key="5">
    <source>
        <dbReference type="Proteomes" id="UP001172101"/>
    </source>
</evidence>
<dbReference type="Pfam" id="PF12796">
    <property type="entry name" value="Ank_2"/>
    <property type="match status" value="1"/>
</dbReference>
<dbReference type="PANTHER" id="PTHR24198">
    <property type="entry name" value="ANKYRIN REPEAT AND PROTEIN KINASE DOMAIN-CONTAINING PROTEIN"/>
    <property type="match status" value="1"/>
</dbReference>
<name>A0AA40ATN5_9PEZI</name>
<dbReference type="Gene3D" id="1.25.40.20">
    <property type="entry name" value="Ankyrin repeat-containing domain"/>
    <property type="match status" value="1"/>
</dbReference>
<dbReference type="SUPFAM" id="SSF48403">
    <property type="entry name" value="Ankyrin repeat"/>
    <property type="match status" value="1"/>
</dbReference>
<protein>
    <submittedName>
        <fullName evidence="4">Ankyrin repeat-containing domain protein</fullName>
    </submittedName>
</protein>
<evidence type="ECO:0000256" key="3">
    <source>
        <dbReference type="PROSITE-ProRule" id="PRU00023"/>
    </source>
</evidence>